<reference evidence="1" key="1">
    <citation type="submission" date="2014-05" db="EMBL/GenBank/DDBJ databases">
        <authorList>
            <person name="Horn Fabian"/>
        </authorList>
    </citation>
    <scope>NUCLEOTIDE SEQUENCE</scope>
</reference>
<proteinExistence type="predicted"/>
<dbReference type="HOGENOM" id="CLU_2738333_0_0_11"/>
<protein>
    <submittedName>
        <fullName evidence="1">Uncharacterized protein</fullName>
    </submittedName>
</protein>
<dbReference type="EMBL" id="LK022848">
    <property type="protein sequence ID" value="CDR10527.1"/>
    <property type="molecule type" value="Genomic_DNA"/>
</dbReference>
<evidence type="ECO:0000313" key="1">
    <source>
        <dbReference type="EMBL" id="CDR10527.1"/>
    </source>
</evidence>
<dbReference type="AlphaFoldDB" id="A0A060ZX55"/>
<accession>A0A060ZX55</accession>
<dbReference type="PATRIC" id="fig|576784.4.peg.7127"/>
<gene>
    <name evidence="1" type="ORF">SIRAN6971</name>
</gene>
<organism evidence="1">
    <name type="scientific">Streptomyces iranensis</name>
    <dbReference type="NCBI Taxonomy" id="576784"/>
    <lineage>
        <taxon>Bacteria</taxon>
        <taxon>Bacillati</taxon>
        <taxon>Actinomycetota</taxon>
        <taxon>Actinomycetes</taxon>
        <taxon>Kitasatosporales</taxon>
        <taxon>Streptomycetaceae</taxon>
        <taxon>Streptomyces</taxon>
        <taxon>Streptomyces violaceusniger group</taxon>
    </lineage>
</organism>
<sequence length="71" mass="7218">MIPSDAFGVGSSHSISSARFGPWPPALRLEGCWLPPFEAMLLVGVFSSGVSAPGGEEEAFPSVRGADVAGA</sequence>
<name>A0A060ZX55_9ACTN</name>